<dbReference type="GO" id="GO:0004096">
    <property type="term" value="F:catalase activity"/>
    <property type="evidence" value="ECO:0007669"/>
    <property type="project" value="UniProtKB-EC"/>
</dbReference>
<feature type="compositionally biased region" description="Basic and acidic residues" evidence="3">
    <location>
        <begin position="10"/>
        <end position="20"/>
    </location>
</feature>
<dbReference type="AlphaFoldDB" id="A0A0P8W4N5"/>
<feature type="domain" description="Catalase core" evidence="4">
    <location>
        <begin position="63"/>
        <end position="142"/>
    </location>
</feature>
<dbReference type="Gene3D" id="2.40.180.10">
    <property type="entry name" value="Catalase core domain"/>
    <property type="match status" value="1"/>
</dbReference>
<evidence type="ECO:0000313" key="6">
    <source>
        <dbReference type="Proteomes" id="UP000050326"/>
    </source>
</evidence>
<dbReference type="STRING" id="36849.OXPF_42440"/>
<gene>
    <name evidence="5" type="primary">katA</name>
    <name evidence="5" type="ORF">OXPF_42440</name>
</gene>
<evidence type="ECO:0000256" key="2">
    <source>
        <dbReference type="ARBA" id="ARBA00012314"/>
    </source>
</evidence>
<protein>
    <recommendedName>
        <fullName evidence="2">catalase</fullName>
        <ecNumber evidence="2">1.11.1.6</ecNumber>
    </recommendedName>
</protein>
<dbReference type="Pfam" id="PF00199">
    <property type="entry name" value="Catalase"/>
    <property type="match status" value="1"/>
</dbReference>
<dbReference type="EC" id="1.11.1.6" evidence="2"/>
<evidence type="ECO:0000256" key="3">
    <source>
        <dbReference type="SAM" id="MobiDB-lite"/>
    </source>
</evidence>
<dbReference type="GO" id="GO:0042542">
    <property type="term" value="P:response to hydrogen peroxide"/>
    <property type="evidence" value="ECO:0007669"/>
    <property type="project" value="TreeGrafter"/>
</dbReference>
<feature type="region of interest" description="Disordered" evidence="3">
    <location>
        <begin position="1"/>
        <end position="72"/>
    </location>
</feature>
<name>A0A0P8W4N5_9CLOT</name>
<keyword evidence="5" id="KW-0575">Peroxidase</keyword>
<sequence>MDNNNGWFRLEQEKARREEGGQNEQIKRNQYQPPFSGAYRNGKPMAAETPRSNATPAKTGGSDVSHSQTVGVRGGPVLMQDTALHETLETFVFSTTLPRRIHTKGYGAFGHFRTTHSMKEYTKAGFLQTSGQQVPVAVRYSLRQAIRERRTP</sequence>
<keyword evidence="6" id="KW-1185">Reference proteome</keyword>
<reference evidence="5 6" key="1">
    <citation type="submission" date="2015-09" db="EMBL/GenBank/DDBJ databases">
        <title>Genome sequence of Oxobacter pfennigii DSM 3222.</title>
        <authorList>
            <person name="Poehlein A."/>
            <person name="Bengelsdorf F.R."/>
            <person name="Schiel-Bengelsdorf B."/>
            <person name="Duerre P."/>
            <person name="Daniel R."/>
        </authorList>
    </citation>
    <scope>NUCLEOTIDE SEQUENCE [LARGE SCALE GENOMIC DNA]</scope>
    <source>
        <strain evidence="5 6">DSM 3222</strain>
    </source>
</reference>
<evidence type="ECO:0000313" key="5">
    <source>
        <dbReference type="EMBL" id="KPU42459.1"/>
    </source>
</evidence>
<keyword evidence="5" id="KW-0560">Oxidoreductase</keyword>
<feature type="compositionally biased region" description="Polar residues" evidence="3">
    <location>
        <begin position="22"/>
        <end position="33"/>
    </location>
</feature>
<dbReference type="Proteomes" id="UP000050326">
    <property type="component" value="Unassembled WGS sequence"/>
</dbReference>
<dbReference type="InterPro" id="IPR018028">
    <property type="entry name" value="Catalase"/>
</dbReference>
<accession>A0A0P8W4N5</accession>
<dbReference type="GO" id="GO:0005737">
    <property type="term" value="C:cytoplasm"/>
    <property type="evidence" value="ECO:0007669"/>
    <property type="project" value="TreeGrafter"/>
</dbReference>
<dbReference type="GO" id="GO:0020037">
    <property type="term" value="F:heme binding"/>
    <property type="evidence" value="ECO:0007669"/>
    <property type="project" value="InterPro"/>
</dbReference>
<proteinExistence type="predicted"/>
<evidence type="ECO:0000259" key="4">
    <source>
        <dbReference type="Pfam" id="PF00199"/>
    </source>
</evidence>
<dbReference type="PANTHER" id="PTHR11465:SF23">
    <property type="entry name" value="CATALASE-2"/>
    <property type="match status" value="1"/>
</dbReference>
<comment type="cofactor">
    <cofactor evidence="1">
        <name>heme</name>
        <dbReference type="ChEBI" id="CHEBI:30413"/>
    </cofactor>
</comment>
<dbReference type="GO" id="GO:0042744">
    <property type="term" value="P:hydrogen peroxide catabolic process"/>
    <property type="evidence" value="ECO:0007669"/>
    <property type="project" value="TreeGrafter"/>
</dbReference>
<evidence type="ECO:0000256" key="1">
    <source>
        <dbReference type="ARBA" id="ARBA00001971"/>
    </source>
</evidence>
<dbReference type="EMBL" id="LKET01000068">
    <property type="protein sequence ID" value="KPU42459.1"/>
    <property type="molecule type" value="Genomic_DNA"/>
</dbReference>
<dbReference type="PROSITE" id="PS51402">
    <property type="entry name" value="CATALASE_3"/>
    <property type="match status" value="1"/>
</dbReference>
<dbReference type="InterPro" id="IPR020835">
    <property type="entry name" value="Catalase_sf"/>
</dbReference>
<dbReference type="SUPFAM" id="SSF56634">
    <property type="entry name" value="Heme-dependent catalase-like"/>
    <property type="match status" value="1"/>
</dbReference>
<comment type="caution">
    <text evidence="5">The sequence shown here is derived from an EMBL/GenBank/DDBJ whole genome shotgun (WGS) entry which is preliminary data.</text>
</comment>
<dbReference type="InterPro" id="IPR011614">
    <property type="entry name" value="Catalase_core"/>
</dbReference>
<dbReference type="RefSeq" id="WP_054877166.1">
    <property type="nucleotide sequence ID" value="NZ_LKET01000068.1"/>
</dbReference>
<feature type="compositionally biased region" description="Polar residues" evidence="3">
    <location>
        <begin position="50"/>
        <end position="70"/>
    </location>
</feature>
<organism evidence="5 6">
    <name type="scientific">Oxobacter pfennigii</name>
    <dbReference type="NCBI Taxonomy" id="36849"/>
    <lineage>
        <taxon>Bacteria</taxon>
        <taxon>Bacillati</taxon>
        <taxon>Bacillota</taxon>
        <taxon>Clostridia</taxon>
        <taxon>Eubacteriales</taxon>
        <taxon>Clostridiaceae</taxon>
        <taxon>Oxobacter</taxon>
    </lineage>
</organism>
<dbReference type="PANTHER" id="PTHR11465">
    <property type="entry name" value="CATALASE"/>
    <property type="match status" value="1"/>
</dbReference>